<dbReference type="GO" id="GO:0070973">
    <property type="term" value="P:protein localization to endoplasmic reticulum exit site"/>
    <property type="evidence" value="ECO:0007669"/>
    <property type="project" value="TreeGrafter"/>
</dbReference>
<protein>
    <recommendedName>
        <fullName evidence="7">Protein transport protein sec16</fullName>
    </recommendedName>
</protein>
<dbReference type="InterPro" id="IPR024298">
    <property type="entry name" value="Sec16_Sec23-bd"/>
</dbReference>
<evidence type="ECO:0000259" key="10">
    <source>
        <dbReference type="Pfam" id="PF12932"/>
    </source>
</evidence>
<evidence type="ECO:0000256" key="2">
    <source>
        <dbReference type="ARBA" id="ARBA00005927"/>
    </source>
</evidence>
<keyword evidence="7" id="KW-0472">Membrane</keyword>
<feature type="domain" description="Sec16 central conserved" evidence="10">
    <location>
        <begin position="743"/>
        <end position="878"/>
    </location>
</feature>
<feature type="region of interest" description="Disordered" evidence="8">
    <location>
        <begin position="462"/>
        <end position="549"/>
    </location>
</feature>
<feature type="compositionally biased region" description="Polar residues" evidence="8">
    <location>
        <begin position="653"/>
        <end position="670"/>
    </location>
</feature>
<evidence type="ECO:0000256" key="1">
    <source>
        <dbReference type="ARBA" id="ARBA00004397"/>
    </source>
</evidence>
<feature type="compositionally biased region" description="Low complexity" evidence="8">
    <location>
        <begin position="510"/>
        <end position="530"/>
    </location>
</feature>
<feature type="region of interest" description="Disordered" evidence="8">
    <location>
        <begin position="244"/>
        <end position="285"/>
    </location>
</feature>
<feature type="domain" description="Sec16 Sec23-binding" evidence="9">
    <location>
        <begin position="948"/>
        <end position="1290"/>
    </location>
</feature>
<dbReference type="GO" id="GO:0005789">
    <property type="term" value="C:endoplasmic reticulum membrane"/>
    <property type="evidence" value="ECO:0007669"/>
    <property type="project" value="UniProtKB-SubCell"/>
</dbReference>
<dbReference type="EMBL" id="KL197713">
    <property type="protein sequence ID" value="KDQ60805.1"/>
    <property type="molecule type" value="Genomic_DNA"/>
</dbReference>
<keyword evidence="7" id="KW-0072">Autophagy</keyword>
<organism evidence="11 12">
    <name type="scientific">Jaapia argillacea MUCL 33604</name>
    <dbReference type="NCBI Taxonomy" id="933084"/>
    <lineage>
        <taxon>Eukaryota</taxon>
        <taxon>Fungi</taxon>
        <taxon>Dikarya</taxon>
        <taxon>Basidiomycota</taxon>
        <taxon>Agaricomycotina</taxon>
        <taxon>Agaricomycetes</taxon>
        <taxon>Agaricomycetidae</taxon>
        <taxon>Jaapiales</taxon>
        <taxon>Jaapiaceae</taxon>
        <taxon>Jaapia</taxon>
    </lineage>
</organism>
<feature type="compositionally biased region" description="Polar residues" evidence="8">
    <location>
        <begin position="1653"/>
        <end position="1663"/>
    </location>
</feature>
<feature type="region of interest" description="Disordered" evidence="8">
    <location>
        <begin position="79"/>
        <end position="103"/>
    </location>
</feature>
<feature type="compositionally biased region" description="Low complexity" evidence="8">
    <location>
        <begin position="1481"/>
        <end position="1495"/>
    </location>
</feature>
<feature type="compositionally biased region" description="Low complexity" evidence="8">
    <location>
        <begin position="1423"/>
        <end position="1435"/>
    </location>
</feature>
<sequence length="1705" mass="180100">MTSVEVEAAALLFGSSDTSSDPFSAVIGTNDGEPTSTTQTFLDYHSADSAGAGDDAAGLFPSKVSTSSHETLGEYGNWTNESSNGTYESFGNQSESATEGGAEQYSYGGQDWYEENGQWYSYDAKAATDAPDNHDTGGYRHSPNAHVQDSYATNTWEPAPSTSTGVHDGGHEAQYAYSYDPYKPAPSAIGSGVSSPPVASPTTSMYDPYQPVSYTPAYAPPPAAAASTYQPTSQPAPRFTSYAPTSIPTSSRPAAPTAVIPPLPPSPKTIAPYRPKTLNAYDPPIPATKPRYRTTYHAAAQQPISPPAGQVDPYHSPYPNLQNPQIAAAGFPTAPGVVNNTPAPPPARRGVIQTSPNSGYRSSPPPAASIPAATPVDGPWGSEVRRSVGSPPLPPASNYSHSSHSHIYNGTSHFNAEQSTSITPRVEALPITDPYEDGDPELLTHSQNMSWGQADSAVFPAEAPEIDPEGGGLQGPFSSTENIGISRSASPDKVSATKSWSYSQGGSVNSYERPASRGSSSSPISHRGLPPASNYKPGSRVSSPSPLASAKPLVDSYVPHMPPHRSGFHSYDRVTRIASPPSVVQPSHNGHPAALPNAQRASPSGPARVASPSASSVRSLTGSLGHIVDPYAPSKQEGRLPPVAQPPVANGAASMSSPAPATDPYSPSQHTGRERSETSYYGDQWTSPYRVAQESSVIPTTQLPNAYGAGQEVLLKAPTYGAYAPSPSLLGTNDPLGRTSARVPVISWGFGGKIVTCFHKLPTMSTGFDVALSSRPSTSINIEVLHNVIPESQLDIVAPSYPGPLYCDPGSPTTTSLVRTAVSQSKGKKTRVLQYLTEREDELSRGVGYLSSGTAERRQTEGKLVLVRLLRIMVENDGRLSGSPQIDSAVRAALVPRLSATLLSSSSEANVSATDLTGPYPTIGISISETSETPIATYSVQPSTLDRIQDFLLRGDRLKACQYALDEKLWAHALIISSGVNKDLWKEVVNEFLRTELGIKNEGTMGATSQSGPVSLSNGRESLRVAYSLFAGQGAASVEELVPPKLLSTRGPDMLQIPLPTIAQTTPVSPNFPSPDLTATVPAENLSSWAETAVMLLSSPMTNESSAALTALGDYLVANGWVEAAHACYLLAPQTAAMGGVASPSVRLVLIGASSPHISGKFSKDSDSIIFSEIAEFALSLVPPVKGQEPFVGLPHLQAYRLLRATYLAEFGYLQLANRYCEAIRTSSTRQTPYFNATFLHTLRDLSERLIGDPNLDKSGSWIGGKMTKPSLDSIGNWLEGRFTKFIAGDGDHPAPESTEISNQFNAEQKGHFGYYSAISSEAPSTSPSPQPSLHNPNFPPPSPPPKRSGSAMALRPTTNHHLPIDRASSAMDYTRPFGRKSSPVARTASADGFYAQSPYGGQLPNGYGGTPNQNGGSHYNGSASSDQPAPSADAGPWWSSAYTAESNEATPTASNFVHPEDNAGIGSSGFISLMDDPVMPSSSYSPTTPSGSQSIQEEDEEDLGFGNSKRSAKPTQDNPKAEPSAPEKKEAKSEGVAKPPLNSSSTGSWLSRWWKHDSTPAPVKANLGEETTFYYDAEQKRWVNKKAGGDASQPKPPPPPPSRAQTASPGRSGAAFPSGSSPAPPPPMRPASAIDLTASPPRKPPMRIRSNLVPNGSESAPTTPGPLAVPGSPLPPPNRPKSQLGVKRNIRTRYVDVFQQPAES</sequence>
<feature type="region of interest" description="Disordered" evidence="8">
    <location>
        <begin position="1468"/>
        <end position="1550"/>
    </location>
</feature>
<feature type="region of interest" description="Disordered" evidence="8">
    <location>
        <begin position="580"/>
        <end position="682"/>
    </location>
</feature>
<evidence type="ECO:0000256" key="7">
    <source>
        <dbReference type="RuleBase" id="RU364101"/>
    </source>
</evidence>
<dbReference type="Gene3D" id="1.25.40.1030">
    <property type="match status" value="1"/>
</dbReference>
<keyword evidence="4 7" id="KW-0256">Endoplasmic reticulum</keyword>
<evidence type="ECO:0000256" key="6">
    <source>
        <dbReference type="ARBA" id="ARBA00024687"/>
    </source>
</evidence>
<dbReference type="PANTHER" id="PTHR13402:SF6">
    <property type="entry name" value="SECRETORY 16, ISOFORM I"/>
    <property type="match status" value="1"/>
</dbReference>
<feature type="compositionally biased region" description="Polar residues" evidence="8">
    <location>
        <begin position="1319"/>
        <end position="1328"/>
    </location>
</feature>
<feature type="region of interest" description="Disordered" evidence="8">
    <location>
        <begin position="1319"/>
        <end position="1439"/>
    </location>
</feature>
<dbReference type="GO" id="GO:0006914">
    <property type="term" value="P:autophagy"/>
    <property type="evidence" value="ECO:0007669"/>
    <property type="project" value="UniProtKB-KW"/>
</dbReference>
<gene>
    <name evidence="11" type="ORF">JAAARDRAFT_190947</name>
</gene>
<dbReference type="Pfam" id="PF12931">
    <property type="entry name" value="TPR_Sec16"/>
    <property type="match status" value="1"/>
</dbReference>
<dbReference type="FunCoup" id="A0A067Q3T2">
    <property type="interactions" value="45"/>
</dbReference>
<evidence type="ECO:0000256" key="8">
    <source>
        <dbReference type="SAM" id="MobiDB-lite"/>
    </source>
</evidence>
<dbReference type="InParanoid" id="A0A067Q3T2"/>
<feature type="compositionally biased region" description="Polar residues" evidence="8">
    <location>
        <begin position="476"/>
        <end position="489"/>
    </location>
</feature>
<keyword evidence="3 7" id="KW-0813">Transport</keyword>
<evidence type="ECO:0000256" key="5">
    <source>
        <dbReference type="ARBA" id="ARBA00022892"/>
    </source>
</evidence>
<comment type="subcellular location">
    <subcellularLocation>
        <location evidence="1">Endoplasmic reticulum membrane</location>
        <topology evidence="1">Peripheral membrane protein</topology>
        <orientation evidence="1">Cytoplasmic side</orientation>
    </subcellularLocation>
</comment>
<keyword evidence="7" id="KW-0653">Protein transport</keyword>
<dbReference type="GO" id="GO:0012507">
    <property type="term" value="C:ER to Golgi transport vesicle membrane"/>
    <property type="evidence" value="ECO:0007669"/>
    <property type="project" value="TreeGrafter"/>
</dbReference>
<evidence type="ECO:0000313" key="11">
    <source>
        <dbReference type="EMBL" id="KDQ60805.1"/>
    </source>
</evidence>
<feature type="compositionally biased region" description="Polar residues" evidence="8">
    <location>
        <begin position="79"/>
        <end position="97"/>
    </location>
</feature>
<feature type="compositionally biased region" description="Low complexity" evidence="8">
    <location>
        <begin position="1608"/>
        <end position="1622"/>
    </location>
</feature>
<accession>A0A067Q3T2</accession>
<dbReference type="GO" id="GO:0007030">
    <property type="term" value="P:Golgi organization"/>
    <property type="evidence" value="ECO:0007669"/>
    <property type="project" value="TreeGrafter"/>
</dbReference>
<proteinExistence type="inferred from homology"/>
<feature type="region of interest" description="Disordered" evidence="8">
    <location>
        <begin position="1585"/>
        <end position="1691"/>
    </location>
</feature>
<feature type="compositionally biased region" description="Low complexity" evidence="8">
    <location>
        <begin position="600"/>
        <end position="619"/>
    </location>
</feature>
<dbReference type="Proteomes" id="UP000027265">
    <property type="component" value="Unassembled WGS sequence"/>
</dbReference>
<dbReference type="Pfam" id="PF12932">
    <property type="entry name" value="Sec16"/>
    <property type="match status" value="1"/>
</dbReference>
<dbReference type="OrthoDB" id="8918678at2759"/>
<keyword evidence="12" id="KW-1185">Reference proteome</keyword>
<keyword evidence="5 7" id="KW-0931">ER-Golgi transport</keyword>
<evidence type="ECO:0000256" key="3">
    <source>
        <dbReference type="ARBA" id="ARBA00022448"/>
    </source>
</evidence>
<dbReference type="GO" id="GO:0070971">
    <property type="term" value="C:endoplasmic reticulum exit site"/>
    <property type="evidence" value="ECO:0007669"/>
    <property type="project" value="TreeGrafter"/>
</dbReference>
<feature type="compositionally biased region" description="Pro residues" evidence="8">
    <location>
        <begin position="1338"/>
        <end position="1347"/>
    </location>
</feature>
<dbReference type="STRING" id="933084.A0A067Q3T2"/>
<name>A0A067Q3T2_9AGAM</name>
<comment type="function">
    <text evidence="6 7">Involved in the initiation of assembly of the COPII coat required for the formation of transport vesicles from the endoplasmic reticulum (ER) and the selection of cargo molecules. Also involved in autophagy.</text>
</comment>
<evidence type="ECO:0000313" key="12">
    <source>
        <dbReference type="Proteomes" id="UP000027265"/>
    </source>
</evidence>
<evidence type="ECO:0000256" key="4">
    <source>
        <dbReference type="ARBA" id="ARBA00022824"/>
    </source>
</evidence>
<feature type="compositionally biased region" description="Polar residues" evidence="8">
    <location>
        <begin position="1411"/>
        <end position="1422"/>
    </location>
</feature>
<evidence type="ECO:0000259" key="9">
    <source>
        <dbReference type="Pfam" id="PF12931"/>
    </source>
</evidence>
<dbReference type="GO" id="GO:0015031">
    <property type="term" value="P:protein transport"/>
    <property type="evidence" value="ECO:0007669"/>
    <property type="project" value="UniProtKB-KW"/>
</dbReference>
<comment type="similarity">
    <text evidence="2 7">Belongs to the SEC16 family.</text>
</comment>
<dbReference type="HOGENOM" id="CLU_001760_0_0_1"/>
<dbReference type="CDD" id="cd09233">
    <property type="entry name" value="ACE1-Sec16-like"/>
    <property type="match status" value="1"/>
</dbReference>
<feature type="compositionally biased region" description="Polar residues" evidence="8">
    <location>
        <begin position="352"/>
        <end position="361"/>
    </location>
</feature>
<dbReference type="PANTHER" id="PTHR13402">
    <property type="entry name" value="RGPR-RELATED"/>
    <property type="match status" value="1"/>
</dbReference>
<dbReference type="GO" id="GO:0016192">
    <property type="term" value="P:vesicle-mediated transport"/>
    <property type="evidence" value="ECO:0007669"/>
    <property type="project" value="UniProtKB-KW"/>
</dbReference>
<feature type="compositionally biased region" description="Basic and acidic residues" evidence="8">
    <location>
        <begin position="1526"/>
        <end position="1536"/>
    </location>
</feature>
<reference evidence="12" key="1">
    <citation type="journal article" date="2014" name="Proc. Natl. Acad. Sci. U.S.A.">
        <title>Extensive sampling of basidiomycete genomes demonstrates inadequacy of the white-rot/brown-rot paradigm for wood decay fungi.</title>
        <authorList>
            <person name="Riley R."/>
            <person name="Salamov A.A."/>
            <person name="Brown D.W."/>
            <person name="Nagy L.G."/>
            <person name="Floudas D."/>
            <person name="Held B.W."/>
            <person name="Levasseur A."/>
            <person name="Lombard V."/>
            <person name="Morin E."/>
            <person name="Otillar R."/>
            <person name="Lindquist E.A."/>
            <person name="Sun H."/>
            <person name="LaButti K.M."/>
            <person name="Schmutz J."/>
            <person name="Jabbour D."/>
            <person name="Luo H."/>
            <person name="Baker S.E."/>
            <person name="Pisabarro A.G."/>
            <person name="Walton J.D."/>
            <person name="Blanchette R.A."/>
            <person name="Henrissat B."/>
            <person name="Martin F."/>
            <person name="Cullen D."/>
            <person name="Hibbett D.S."/>
            <person name="Grigoriev I.V."/>
        </authorList>
    </citation>
    <scope>NUCLEOTIDE SEQUENCE [LARGE SCALE GENOMIC DNA]</scope>
    <source>
        <strain evidence="12">MUCL 33604</strain>
    </source>
</reference>
<feature type="compositionally biased region" description="Polar residues" evidence="8">
    <location>
        <begin position="496"/>
        <end position="509"/>
    </location>
</feature>
<feature type="region of interest" description="Disordered" evidence="8">
    <location>
        <begin position="320"/>
        <end position="411"/>
    </location>
</feature>
<dbReference type="InterPro" id="IPR024340">
    <property type="entry name" value="Sec16_CCD"/>
</dbReference>